<sequence length="56" mass="6711">LDTILAQKDDLKKEYIVVFTNRSFIKAKQNYTTTKLECLADLWAIKYFHYYFGLDL</sequence>
<evidence type="ECO:0000313" key="2">
    <source>
        <dbReference type="Proteomes" id="UP000789920"/>
    </source>
</evidence>
<name>A0ACA9RT17_9GLOM</name>
<organism evidence="1 2">
    <name type="scientific">Racocetra persica</name>
    <dbReference type="NCBI Taxonomy" id="160502"/>
    <lineage>
        <taxon>Eukaryota</taxon>
        <taxon>Fungi</taxon>
        <taxon>Fungi incertae sedis</taxon>
        <taxon>Mucoromycota</taxon>
        <taxon>Glomeromycotina</taxon>
        <taxon>Glomeromycetes</taxon>
        <taxon>Diversisporales</taxon>
        <taxon>Gigasporaceae</taxon>
        <taxon>Racocetra</taxon>
    </lineage>
</organism>
<protein>
    <submittedName>
        <fullName evidence="1">26818_t:CDS:1</fullName>
    </submittedName>
</protein>
<comment type="caution">
    <text evidence="1">The sequence shown here is derived from an EMBL/GenBank/DDBJ whole genome shotgun (WGS) entry which is preliminary data.</text>
</comment>
<accession>A0ACA9RT17</accession>
<reference evidence="1" key="1">
    <citation type="submission" date="2021-06" db="EMBL/GenBank/DDBJ databases">
        <authorList>
            <person name="Kallberg Y."/>
            <person name="Tangrot J."/>
            <person name="Rosling A."/>
        </authorList>
    </citation>
    <scope>NUCLEOTIDE SEQUENCE</scope>
    <source>
        <strain evidence="1">MA461A</strain>
    </source>
</reference>
<evidence type="ECO:0000313" key="1">
    <source>
        <dbReference type="EMBL" id="CAG8808502.1"/>
    </source>
</evidence>
<proteinExistence type="predicted"/>
<keyword evidence="2" id="KW-1185">Reference proteome</keyword>
<gene>
    <name evidence="1" type="ORF">RPERSI_LOCUS22636</name>
</gene>
<dbReference type="EMBL" id="CAJVQC010068918">
    <property type="protein sequence ID" value="CAG8808502.1"/>
    <property type="molecule type" value="Genomic_DNA"/>
</dbReference>
<feature type="non-terminal residue" evidence="1">
    <location>
        <position position="56"/>
    </location>
</feature>
<dbReference type="Proteomes" id="UP000789920">
    <property type="component" value="Unassembled WGS sequence"/>
</dbReference>
<feature type="non-terminal residue" evidence="1">
    <location>
        <position position="1"/>
    </location>
</feature>